<dbReference type="EMBL" id="VXRY01000114">
    <property type="protein sequence ID" value="MXY33058.1"/>
    <property type="molecule type" value="Genomic_DNA"/>
</dbReference>
<dbReference type="AlphaFoldDB" id="A0A6B0XWY4"/>
<feature type="signal peptide" evidence="1">
    <location>
        <begin position="1"/>
        <end position="30"/>
    </location>
</feature>
<dbReference type="Gene3D" id="3.40.190.10">
    <property type="entry name" value="Periplasmic binding protein-like II"/>
    <property type="match status" value="2"/>
</dbReference>
<dbReference type="InterPro" id="IPR011852">
    <property type="entry name" value="TRAP_TAXI"/>
</dbReference>
<dbReference type="SUPFAM" id="SSF53850">
    <property type="entry name" value="Periplasmic binding protein-like II"/>
    <property type="match status" value="1"/>
</dbReference>
<dbReference type="PANTHER" id="PTHR42941">
    <property type="entry name" value="SLL1037 PROTEIN"/>
    <property type="match status" value="1"/>
</dbReference>
<keyword evidence="1" id="KW-0732">Signal</keyword>
<dbReference type="PROSITE" id="PS51318">
    <property type="entry name" value="TAT"/>
    <property type="match status" value="1"/>
</dbReference>
<dbReference type="InterPro" id="IPR006311">
    <property type="entry name" value="TAT_signal"/>
</dbReference>
<evidence type="ECO:0000313" key="2">
    <source>
        <dbReference type="EMBL" id="MXY33058.1"/>
    </source>
</evidence>
<name>A0A6B0XWY4_9RHOB</name>
<comment type="caution">
    <text evidence="2">The sequence shown here is derived from an EMBL/GenBank/DDBJ whole genome shotgun (WGS) entry which is preliminary data.</text>
</comment>
<sequence>MTNSTNRRRMLKATAALVLAATAVPSVALAARSLRWGSSSLGSSGYTILEALSNVTSKYTDLKGAVQATAGTTENFVLMHRDELDIAHTTSLDWVNAKAGAKPFPGVIEANQLLSYVQWKWPILVKESSDIMTWEDLRGRTYSPSKPGSGAATASKVLFEAAGMTDDIKYVYGAWGEVYDNFGLGQVDAVYGIFTNGFPAGVVAKAEAANKLRPIEFPLEVLQAANAANAGILVSELTPETWPSLDRAINVPALAGILGADTIVTAEEGYAITKAVLDNAEEVRGFGKALGGVSPESAVGGLLVGHPVNEGAAQYYKEMGIWRDDLTIAMS</sequence>
<dbReference type="Pfam" id="PF16868">
    <property type="entry name" value="NMT1_3"/>
    <property type="match status" value="1"/>
</dbReference>
<reference evidence="2" key="1">
    <citation type="submission" date="2019-09" db="EMBL/GenBank/DDBJ databases">
        <title>Characterisation of the sponge microbiome using genome-centric metagenomics.</title>
        <authorList>
            <person name="Engelberts J.P."/>
            <person name="Robbins S.J."/>
            <person name="De Goeij J.M."/>
            <person name="Aranda M."/>
            <person name="Bell S.C."/>
            <person name="Webster N.S."/>
        </authorList>
    </citation>
    <scope>NUCLEOTIDE SEQUENCE</scope>
    <source>
        <strain evidence="2">SB0664_bin_43</strain>
    </source>
</reference>
<accession>A0A6B0XWY4</accession>
<gene>
    <name evidence="2" type="ORF">F4Y60_03015</name>
</gene>
<evidence type="ECO:0000256" key="1">
    <source>
        <dbReference type="SAM" id="SignalP"/>
    </source>
</evidence>
<organism evidence="2">
    <name type="scientific">Boseongicola sp. SB0664_bin_43</name>
    <dbReference type="NCBI Taxonomy" id="2604844"/>
    <lineage>
        <taxon>Bacteria</taxon>
        <taxon>Pseudomonadati</taxon>
        <taxon>Pseudomonadota</taxon>
        <taxon>Alphaproteobacteria</taxon>
        <taxon>Rhodobacterales</taxon>
        <taxon>Paracoccaceae</taxon>
        <taxon>Boseongicola</taxon>
    </lineage>
</organism>
<proteinExistence type="predicted"/>
<dbReference type="PANTHER" id="PTHR42941:SF1">
    <property type="entry name" value="SLL1037 PROTEIN"/>
    <property type="match status" value="1"/>
</dbReference>
<feature type="chain" id="PRO_5025613720" evidence="1">
    <location>
        <begin position="31"/>
        <end position="331"/>
    </location>
</feature>
<dbReference type="NCBIfam" id="TIGR02122">
    <property type="entry name" value="TRAP_TAXI"/>
    <property type="match status" value="1"/>
</dbReference>
<protein>
    <submittedName>
        <fullName evidence="2">TAXI family TRAP transporter solute-binding subunit</fullName>
    </submittedName>
</protein>